<dbReference type="Proteomes" id="UP000287651">
    <property type="component" value="Unassembled WGS sequence"/>
</dbReference>
<sequence>MAVSLSAAPPVLQDLLFLHPSAGRLSPLPLLRYCPIHSRRRFRRLPSQVVLRSAYDEEVAVTEVSPELDRYVGNGNGGARFGYKEVVNGSTNGSVELILNGNVSTNGCLVKYGGENATIAEDVDKVSEEAKRKKRVEDIGKEDAWFNKVGEQPPVLAKPYPCAKQDQVPPFPSETAVSIIEEELGAPLDGIFDRFDYEPIAAASLGNQFPSNKARNMHMYKKIVRKSLVNCFFCLGRSGMSDLRRAGCHKVSFTSHMAD</sequence>
<name>A0A426ZMG1_ENSVE</name>
<comment type="caution">
    <text evidence="3">The sequence shown here is derived from an EMBL/GenBank/DDBJ whole genome shotgun (WGS) entry which is preliminary data.</text>
</comment>
<evidence type="ECO:0000256" key="1">
    <source>
        <dbReference type="ARBA" id="ARBA00009670"/>
    </source>
</evidence>
<dbReference type="PANTHER" id="PTHR10566:SF115">
    <property type="entry name" value="PROTEIN ACTIVITY OF BC1 COMPLEX KINASE 8, CHLOROPLASTIC"/>
    <property type="match status" value="1"/>
</dbReference>
<accession>A0A426ZMG1</accession>
<dbReference type="Pfam" id="PF03109">
    <property type="entry name" value="ABC1"/>
    <property type="match status" value="1"/>
</dbReference>
<proteinExistence type="inferred from homology"/>
<dbReference type="AlphaFoldDB" id="A0A426ZMG1"/>
<feature type="domain" description="ABC1 atypical kinase-like" evidence="2">
    <location>
        <begin position="165"/>
        <end position="225"/>
    </location>
</feature>
<evidence type="ECO:0000313" key="4">
    <source>
        <dbReference type="Proteomes" id="UP000287651"/>
    </source>
</evidence>
<dbReference type="GO" id="GO:0016020">
    <property type="term" value="C:membrane"/>
    <property type="evidence" value="ECO:0007669"/>
    <property type="project" value="GOC"/>
</dbReference>
<gene>
    <name evidence="3" type="ORF">B296_00041277</name>
</gene>
<dbReference type="GO" id="GO:1901031">
    <property type="term" value="P:regulation of response to reactive oxygen species"/>
    <property type="evidence" value="ECO:0007669"/>
    <property type="project" value="TreeGrafter"/>
</dbReference>
<dbReference type="PANTHER" id="PTHR10566">
    <property type="entry name" value="CHAPERONE-ACTIVITY OF BC1 COMPLEX CABC1 -RELATED"/>
    <property type="match status" value="1"/>
</dbReference>
<organism evidence="3 4">
    <name type="scientific">Ensete ventricosum</name>
    <name type="common">Abyssinian banana</name>
    <name type="synonym">Musa ensete</name>
    <dbReference type="NCBI Taxonomy" id="4639"/>
    <lineage>
        <taxon>Eukaryota</taxon>
        <taxon>Viridiplantae</taxon>
        <taxon>Streptophyta</taxon>
        <taxon>Embryophyta</taxon>
        <taxon>Tracheophyta</taxon>
        <taxon>Spermatophyta</taxon>
        <taxon>Magnoliopsida</taxon>
        <taxon>Liliopsida</taxon>
        <taxon>Zingiberales</taxon>
        <taxon>Musaceae</taxon>
        <taxon>Ensete</taxon>
    </lineage>
</organism>
<evidence type="ECO:0000313" key="3">
    <source>
        <dbReference type="EMBL" id="RRT65115.1"/>
    </source>
</evidence>
<dbReference type="InterPro" id="IPR050154">
    <property type="entry name" value="UbiB_kinase"/>
</dbReference>
<dbReference type="GO" id="GO:0046467">
    <property type="term" value="P:membrane lipid biosynthetic process"/>
    <property type="evidence" value="ECO:0007669"/>
    <property type="project" value="TreeGrafter"/>
</dbReference>
<comment type="similarity">
    <text evidence="1">Belongs to the protein kinase superfamily. ADCK protein kinase family.</text>
</comment>
<dbReference type="EMBL" id="AMZH03005926">
    <property type="protein sequence ID" value="RRT65115.1"/>
    <property type="molecule type" value="Genomic_DNA"/>
</dbReference>
<dbReference type="InterPro" id="IPR004147">
    <property type="entry name" value="ABC1_dom"/>
</dbReference>
<protein>
    <recommendedName>
        <fullName evidence="2">ABC1 atypical kinase-like domain-containing protein</fullName>
    </recommendedName>
</protein>
<reference evidence="3 4" key="1">
    <citation type="journal article" date="2014" name="Agronomy (Basel)">
        <title>A Draft Genome Sequence for Ensete ventricosum, the Drought-Tolerant Tree Against Hunger.</title>
        <authorList>
            <person name="Harrison J."/>
            <person name="Moore K.A."/>
            <person name="Paszkiewicz K."/>
            <person name="Jones T."/>
            <person name="Grant M."/>
            <person name="Ambacheew D."/>
            <person name="Muzemil S."/>
            <person name="Studholme D.J."/>
        </authorList>
    </citation>
    <scope>NUCLEOTIDE SEQUENCE [LARGE SCALE GENOMIC DNA]</scope>
</reference>
<evidence type="ECO:0000259" key="2">
    <source>
        <dbReference type="Pfam" id="PF03109"/>
    </source>
</evidence>